<dbReference type="AlphaFoldDB" id="A0AAU8E831"/>
<sequence>MSLYYQDPSMSHDQAIRFLASHQETNIVGALVSIGLNEEDLGWAQSTCLEHLEHNSESVKAAAVTAIGHLARRHGKLDMEIILSALDKVKRTSPSLAAIVADTLDDIGLFI</sequence>
<name>A0AAU8E831_9PSED</name>
<protein>
    <recommendedName>
        <fullName evidence="2">HEAT repeat domain-containing protein</fullName>
    </recommendedName>
</protein>
<dbReference type="CDD" id="cd20694">
    <property type="entry name" value="CdiI_Ct-like"/>
    <property type="match status" value="1"/>
</dbReference>
<dbReference type="EMBL" id="CP159258">
    <property type="protein sequence ID" value="XCG76420.1"/>
    <property type="molecule type" value="Genomic_DNA"/>
</dbReference>
<evidence type="ECO:0008006" key="2">
    <source>
        <dbReference type="Google" id="ProtNLM"/>
    </source>
</evidence>
<organism evidence="1">
    <name type="scientific">Pseudomonas sp. MYb327</name>
    <dbReference type="NCBI Taxonomy" id="2745230"/>
    <lineage>
        <taxon>Bacteria</taxon>
        <taxon>Pseudomonadati</taxon>
        <taxon>Pseudomonadota</taxon>
        <taxon>Gammaproteobacteria</taxon>
        <taxon>Pseudomonadales</taxon>
        <taxon>Pseudomonadaceae</taxon>
        <taxon>Pseudomonas</taxon>
    </lineage>
</organism>
<reference evidence="1" key="1">
    <citation type="submission" date="2024-06" db="EMBL/GenBank/DDBJ databases">
        <title>The Caenorhabditis elegans bacterial microbiome influences microsporidia infection through nutrient limitation and inhibiting parasite invasion.</title>
        <authorList>
            <person name="Tamim El Jarkass H."/>
            <person name="Castelblanco S."/>
            <person name="Kaur M."/>
            <person name="Wan Y.C."/>
            <person name="Ellis A.E."/>
            <person name="Sheldon R.D."/>
            <person name="Lien E.C."/>
            <person name="Burton N.O."/>
            <person name="Wright G.D."/>
            <person name="Reinke A.W."/>
        </authorList>
    </citation>
    <scope>NUCLEOTIDE SEQUENCE</scope>
    <source>
        <strain evidence="1">MYb327</strain>
    </source>
</reference>
<dbReference type="InterPro" id="IPR049796">
    <property type="entry name" value="CdiI_Ct-like"/>
</dbReference>
<accession>A0AAU8E831</accession>
<dbReference type="RefSeq" id="WP_339553835.1">
    <property type="nucleotide sequence ID" value="NZ_CP159258.1"/>
</dbReference>
<gene>
    <name evidence="1" type="ORF">ABVN21_10225</name>
</gene>
<evidence type="ECO:0000313" key="1">
    <source>
        <dbReference type="EMBL" id="XCG76420.1"/>
    </source>
</evidence>
<proteinExistence type="predicted"/>